<evidence type="ECO:0000313" key="7">
    <source>
        <dbReference type="EMBL" id="RZU47712.1"/>
    </source>
</evidence>
<feature type="domain" description="Outer membrane protein assembly factor BamE" evidence="6">
    <location>
        <begin position="32"/>
        <end position="107"/>
    </location>
</feature>
<evidence type="ECO:0000256" key="1">
    <source>
        <dbReference type="ARBA" id="ARBA00022729"/>
    </source>
</evidence>
<dbReference type="PROSITE" id="PS51257">
    <property type="entry name" value="PROKAR_LIPOPROTEIN"/>
    <property type="match status" value="1"/>
</dbReference>
<sequence>MRQKLKVALFCSLSLLGGCNALHVYTIDLPQGNPVTRETASRLKTGMTPAQVRYILGTPMVDDPLTTDRWDYVYTFQPGTYARQAGLKPVTNQHLVVRFTNGKVSAIEGLETLPEKSQGALPSRDRGLNAEPL</sequence>
<dbReference type="InterPro" id="IPR037873">
    <property type="entry name" value="BamE-like"/>
</dbReference>
<feature type="signal peptide" evidence="5">
    <location>
        <begin position="1"/>
        <end position="21"/>
    </location>
</feature>
<gene>
    <name evidence="4" type="primary">bamE</name>
    <name evidence="7" type="ORF">EV700_0679</name>
</gene>
<dbReference type="InterPro" id="IPR007450">
    <property type="entry name" value="BamE_dom"/>
</dbReference>
<dbReference type="EMBL" id="SHKX01000010">
    <property type="protein sequence ID" value="RZU47712.1"/>
    <property type="molecule type" value="Genomic_DNA"/>
</dbReference>
<comment type="subunit">
    <text evidence="4">Part of the Bam complex.</text>
</comment>
<keyword evidence="4" id="KW-0564">Palmitate</keyword>
<comment type="function">
    <text evidence="4">Part of the outer membrane protein assembly complex, which is involved in assembly and insertion of beta-barrel proteins into the outer membrane.</text>
</comment>
<dbReference type="AlphaFoldDB" id="A0A4Q7ZAT7"/>
<feature type="chain" id="PRO_5021050006" description="Outer membrane protein assembly factor BamE" evidence="5">
    <location>
        <begin position="22"/>
        <end position="133"/>
    </location>
</feature>
<evidence type="ECO:0000256" key="2">
    <source>
        <dbReference type="ARBA" id="ARBA00023136"/>
    </source>
</evidence>
<evidence type="ECO:0000256" key="5">
    <source>
        <dbReference type="SAM" id="SignalP"/>
    </source>
</evidence>
<organism evidence="7 8">
    <name type="scientific">Fluviicoccus keumensis</name>
    <dbReference type="NCBI Taxonomy" id="1435465"/>
    <lineage>
        <taxon>Bacteria</taxon>
        <taxon>Pseudomonadati</taxon>
        <taxon>Pseudomonadota</taxon>
        <taxon>Gammaproteobacteria</taxon>
        <taxon>Moraxellales</taxon>
        <taxon>Moraxellaceae</taxon>
        <taxon>Fluviicoccus</taxon>
    </lineage>
</organism>
<dbReference type="OrthoDB" id="9808250at2"/>
<dbReference type="GO" id="GO:0051205">
    <property type="term" value="P:protein insertion into membrane"/>
    <property type="evidence" value="ECO:0007669"/>
    <property type="project" value="UniProtKB-UniRule"/>
</dbReference>
<comment type="subcellular location">
    <subcellularLocation>
        <location evidence="4">Cell outer membrane</location>
        <topology evidence="4">Lipid-anchor</topology>
    </subcellularLocation>
</comment>
<reference evidence="7 8" key="1">
    <citation type="submission" date="2019-02" db="EMBL/GenBank/DDBJ databases">
        <title>Genomic Encyclopedia of Type Strains, Phase IV (KMG-IV): sequencing the most valuable type-strain genomes for metagenomic binning, comparative biology and taxonomic classification.</title>
        <authorList>
            <person name="Goeker M."/>
        </authorList>
    </citation>
    <scope>NUCLEOTIDE SEQUENCE [LARGE SCALE GENOMIC DNA]</scope>
    <source>
        <strain evidence="7 8">DSM 105135</strain>
    </source>
</reference>
<keyword evidence="1 4" id="KW-0732">Signal</keyword>
<dbReference type="GO" id="GO:0030674">
    <property type="term" value="F:protein-macromolecule adaptor activity"/>
    <property type="evidence" value="ECO:0007669"/>
    <property type="project" value="TreeGrafter"/>
</dbReference>
<keyword evidence="3 4" id="KW-0998">Cell outer membrane</keyword>
<dbReference type="RefSeq" id="WP_130410933.1">
    <property type="nucleotide sequence ID" value="NZ_SHKX01000010.1"/>
</dbReference>
<dbReference type="PANTHER" id="PTHR37482:SF1">
    <property type="entry name" value="OUTER MEMBRANE PROTEIN ASSEMBLY FACTOR BAME"/>
    <property type="match status" value="1"/>
</dbReference>
<comment type="caution">
    <text evidence="7">The sequence shown here is derived from an EMBL/GenBank/DDBJ whole genome shotgun (WGS) entry which is preliminary data.</text>
</comment>
<name>A0A4Q7ZAT7_9GAMM</name>
<evidence type="ECO:0000259" key="6">
    <source>
        <dbReference type="Pfam" id="PF04355"/>
    </source>
</evidence>
<proteinExistence type="inferred from homology"/>
<dbReference type="HAMAP" id="MF_00925">
    <property type="entry name" value="OM_assembly_BamE"/>
    <property type="match status" value="1"/>
</dbReference>
<dbReference type="InterPro" id="IPR026592">
    <property type="entry name" value="BamE"/>
</dbReference>
<evidence type="ECO:0000256" key="3">
    <source>
        <dbReference type="ARBA" id="ARBA00023237"/>
    </source>
</evidence>
<dbReference type="GO" id="GO:1990063">
    <property type="term" value="C:Bam protein complex"/>
    <property type="evidence" value="ECO:0007669"/>
    <property type="project" value="TreeGrafter"/>
</dbReference>
<dbReference type="Gene3D" id="3.30.1450.10">
    <property type="match status" value="1"/>
</dbReference>
<evidence type="ECO:0000313" key="8">
    <source>
        <dbReference type="Proteomes" id="UP000292423"/>
    </source>
</evidence>
<keyword evidence="2 4" id="KW-0472">Membrane</keyword>
<accession>A0A4Q7ZAT7</accession>
<keyword evidence="8" id="KW-1185">Reference proteome</keyword>
<comment type="similarity">
    <text evidence="4">Belongs to the BamE family.</text>
</comment>
<evidence type="ECO:0000256" key="4">
    <source>
        <dbReference type="HAMAP-Rule" id="MF_00925"/>
    </source>
</evidence>
<dbReference type="PANTHER" id="PTHR37482">
    <property type="entry name" value="OUTER MEMBRANE PROTEIN ASSEMBLY FACTOR BAME"/>
    <property type="match status" value="1"/>
</dbReference>
<dbReference type="GO" id="GO:0043165">
    <property type="term" value="P:Gram-negative-bacterium-type cell outer membrane assembly"/>
    <property type="evidence" value="ECO:0007669"/>
    <property type="project" value="UniProtKB-UniRule"/>
</dbReference>
<dbReference type="Pfam" id="PF04355">
    <property type="entry name" value="BamE"/>
    <property type="match status" value="1"/>
</dbReference>
<keyword evidence="4" id="KW-0449">Lipoprotein</keyword>
<dbReference type="Proteomes" id="UP000292423">
    <property type="component" value="Unassembled WGS sequence"/>
</dbReference>
<protein>
    <recommendedName>
        <fullName evidence="4">Outer membrane protein assembly factor BamE</fullName>
    </recommendedName>
</protein>